<dbReference type="AlphaFoldDB" id="A0A9Q7AKK0"/>
<gene>
    <name evidence="1" type="ORF">KAR29_04875</name>
</gene>
<dbReference type="Proteomes" id="UP000671879">
    <property type="component" value="Chromosome"/>
</dbReference>
<keyword evidence="2" id="KW-1185">Reference proteome</keyword>
<dbReference type="KEGG" id="aram:KAR29_04875"/>
<sequence length="62" mass="7184">MKSDVAMDEMRRRVFSDLIVTAEFCVAEFNFRVGAVPDGFSVYLDLLEGDVRRARELLARWN</sequence>
<evidence type="ECO:0000313" key="1">
    <source>
        <dbReference type="EMBL" id="QTX33230.1"/>
    </source>
</evidence>
<name>A0A9Q7AKK0_9BACT</name>
<accession>A0A9Q7AKK0</accession>
<reference evidence="2" key="1">
    <citation type="submission" date="2021-04" db="EMBL/GenBank/DDBJ databases">
        <title>A novel Synergistetes isolate from a pyrite-forming mixed culture.</title>
        <authorList>
            <person name="Bunk B."/>
            <person name="Sproer C."/>
            <person name="Spring S."/>
            <person name="Pester M."/>
        </authorList>
    </citation>
    <scope>NUCLEOTIDE SEQUENCE [LARGE SCALE GENOMIC DNA]</scope>
    <source>
        <strain evidence="2">J.5.4.2-T.3.5.2</strain>
    </source>
</reference>
<dbReference type="EMBL" id="CP072943">
    <property type="protein sequence ID" value="QTX33230.1"/>
    <property type="molecule type" value="Genomic_DNA"/>
</dbReference>
<organism evidence="1 2">
    <name type="scientific">Aminithiophilus ramosus</name>
    <dbReference type="NCBI Taxonomy" id="3029084"/>
    <lineage>
        <taxon>Bacteria</taxon>
        <taxon>Thermotogati</taxon>
        <taxon>Synergistota</taxon>
        <taxon>Synergistia</taxon>
        <taxon>Synergistales</taxon>
        <taxon>Aminithiophilaceae</taxon>
        <taxon>Aminithiophilus</taxon>
    </lineage>
</organism>
<dbReference type="RefSeq" id="WP_274374509.1">
    <property type="nucleotide sequence ID" value="NZ_CP072943.1"/>
</dbReference>
<proteinExistence type="predicted"/>
<protein>
    <submittedName>
        <fullName evidence="1">Uncharacterized protein</fullName>
    </submittedName>
</protein>
<evidence type="ECO:0000313" key="2">
    <source>
        <dbReference type="Proteomes" id="UP000671879"/>
    </source>
</evidence>